<name>A0A0Q0Z8S4_9CORY</name>
<dbReference type="PANTHER" id="PTHR30047:SF7">
    <property type="entry name" value="HIGH-AFFINITY CHOLINE TRANSPORT PROTEIN"/>
    <property type="match status" value="1"/>
</dbReference>
<keyword evidence="5 8" id="KW-0812">Transmembrane</keyword>
<organism evidence="9 10">
    <name type="scientific">Corynebacterium lowii</name>
    <dbReference type="NCBI Taxonomy" id="1544413"/>
    <lineage>
        <taxon>Bacteria</taxon>
        <taxon>Bacillati</taxon>
        <taxon>Actinomycetota</taxon>
        <taxon>Actinomycetes</taxon>
        <taxon>Mycobacteriales</taxon>
        <taxon>Corynebacteriaceae</taxon>
        <taxon>Corynebacterium</taxon>
    </lineage>
</organism>
<keyword evidence="4" id="KW-1003">Cell membrane</keyword>
<dbReference type="AlphaFoldDB" id="A0A0Q0Z8S4"/>
<evidence type="ECO:0000256" key="8">
    <source>
        <dbReference type="SAM" id="Phobius"/>
    </source>
</evidence>
<feature type="transmembrane region" description="Helical" evidence="8">
    <location>
        <begin position="351"/>
        <end position="374"/>
    </location>
</feature>
<gene>
    <name evidence="9" type="primary">betP_2</name>
    <name evidence="9" type="ORF">Clow_01735</name>
</gene>
<proteinExistence type="inferred from homology"/>
<feature type="transmembrane region" description="Helical" evidence="8">
    <location>
        <begin position="406"/>
        <end position="424"/>
    </location>
</feature>
<evidence type="ECO:0000256" key="2">
    <source>
        <dbReference type="ARBA" id="ARBA00005658"/>
    </source>
</evidence>
<dbReference type="Pfam" id="PF02028">
    <property type="entry name" value="BCCT"/>
    <property type="match status" value="1"/>
</dbReference>
<dbReference type="Proteomes" id="UP000050488">
    <property type="component" value="Unassembled WGS sequence"/>
</dbReference>
<dbReference type="PROSITE" id="PS01303">
    <property type="entry name" value="BCCT"/>
    <property type="match status" value="1"/>
</dbReference>
<feature type="transmembrane region" description="Helical" evidence="8">
    <location>
        <begin position="180"/>
        <end position="200"/>
    </location>
</feature>
<comment type="subcellular location">
    <subcellularLocation>
        <location evidence="1">Cell membrane</location>
        <topology evidence="1">Multi-pass membrane protein</topology>
    </subcellularLocation>
</comment>
<evidence type="ECO:0000313" key="10">
    <source>
        <dbReference type="Proteomes" id="UP000050488"/>
    </source>
</evidence>
<feature type="transmembrane region" description="Helical" evidence="8">
    <location>
        <begin position="559"/>
        <end position="579"/>
    </location>
</feature>
<dbReference type="Gene3D" id="1.20.5.430">
    <property type="match status" value="1"/>
</dbReference>
<dbReference type="InterPro" id="IPR018093">
    <property type="entry name" value="BCCT_CS"/>
</dbReference>
<reference evidence="9 10" key="1">
    <citation type="submission" date="2015-10" db="EMBL/GenBank/DDBJ databases">
        <title>Corynebacteirum lowii and Corynebacterium oculi species nova, derived from human clinical disease and and emended description of Corynebacterium mastiditis.</title>
        <authorList>
            <person name="Bernard K."/>
            <person name="Pacheco A.L."/>
            <person name="Mcdougall C."/>
            <person name="Burtx T."/>
            <person name="Weibe D."/>
            <person name="Tyler S."/>
            <person name="Olson A.B."/>
            <person name="Cnockaert M."/>
            <person name="Eguchi H."/>
            <person name="Kuwahara T."/>
            <person name="Nakayama-Imaohji H."/>
            <person name="Boudewijins M."/>
            <person name="Van Hoecke F."/>
            <person name="Bernier A.-M."/>
            <person name="Vandamme P."/>
        </authorList>
    </citation>
    <scope>NUCLEOTIDE SEQUENCE [LARGE SCALE GENOMIC DNA]</scope>
    <source>
        <strain evidence="9 10">NML 130206</strain>
    </source>
</reference>
<evidence type="ECO:0000256" key="6">
    <source>
        <dbReference type="ARBA" id="ARBA00022989"/>
    </source>
</evidence>
<accession>A0A0Q0Z8S4</accession>
<evidence type="ECO:0000256" key="7">
    <source>
        <dbReference type="ARBA" id="ARBA00023136"/>
    </source>
</evidence>
<comment type="similarity">
    <text evidence="2">Belongs to the BCCT transporter (TC 2.A.15) family.</text>
</comment>
<keyword evidence="6 8" id="KW-1133">Transmembrane helix</keyword>
<feature type="transmembrane region" description="Helical" evidence="8">
    <location>
        <begin position="317"/>
        <end position="339"/>
    </location>
</feature>
<evidence type="ECO:0000256" key="4">
    <source>
        <dbReference type="ARBA" id="ARBA00022475"/>
    </source>
</evidence>
<keyword evidence="3" id="KW-0813">Transport</keyword>
<evidence type="ECO:0000256" key="1">
    <source>
        <dbReference type="ARBA" id="ARBA00004651"/>
    </source>
</evidence>
<feature type="transmembrane region" description="Helical" evidence="8">
    <location>
        <begin position="488"/>
        <end position="507"/>
    </location>
</feature>
<feature type="transmembrane region" description="Helical" evidence="8">
    <location>
        <begin position="528"/>
        <end position="547"/>
    </location>
</feature>
<feature type="transmembrane region" description="Helical" evidence="8">
    <location>
        <begin position="235"/>
        <end position="253"/>
    </location>
</feature>
<feature type="transmembrane region" description="Helical" evidence="8">
    <location>
        <begin position="436"/>
        <end position="459"/>
    </location>
</feature>
<feature type="transmembrane region" description="Helical" evidence="8">
    <location>
        <begin position="140"/>
        <end position="160"/>
    </location>
</feature>
<protein>
    <submittedName>
        <fullName evidence="9">Glycine betaine transporter BetP</fullName>
    </submittedName>
</protein>
<evidence type="ECO:0000256" key="5">
    <source>
        <dbReference type="ARBA" id="ARBA00022692"/>
    </source>
</evidence>
<evidence type="ECO:0000256" key="3">
    <source>
        <dbReference type="ARBA" id="ARBA00022448"/>
    </source>
</evidence>
<dbReference type="NCBIfam" id="TIGR00842">
    <property type="entry name" value="bcct"/>
    <property type="match status" value="1"/>
</dbReference>
<dbReference type="GO" id="GO:0005886">
    <property type="term" value="C:plasma membrane"/>
    <property type="evidence" value="ECO:0007669"/>
    <property type="project" value="UniProtKB-SubCell"/>
</dbReference>
<feature type="transmembrane region" description="Helical" evidence="8">
    <location>
        <begin position="274"/>
        <end position="297"/>
    </location>
</feature>
<dbReference type="InterPro" id="IPR000060">
    <property type="entry name" value="BCCT_transptr"/>
</dbReference>
<keyword evidence="7 8" id="KW-0472">Membrane</keyword>
<feature type="transmembrane region" description="Helical" evidence="8">
    <location>
        <begin position="99"/>
        <end position="120"/>
    </location>
</feature>
<dbReference type="GO" id="GO:0022857">
    <property type="term" value="F:transmembrane transporter activity"/>
    <property type="evidence" value="ECO:0007669"/>
    <property type="project" value="InterPro"/>
</dbReference>
<dbReference type="PANTHER" id="PTHR30047">
    <property type="entry name" value="HIGH-AFFINITY CHOLINE TRANSPORT PROTEIN-RELATED"/>
    <property type="match status" value="1"/>
</dbReference>
<evidence type="ECO:0000313" key="9">
    <source>
        <dbReference type="EMBL" id="KQB85993.1"/>
    </source>
</evidence>
<dbReference type="PATRIC" id="fig|1544413.3.peg.1744"/>
<keyword evidence="10" id="KW-1185">Reference proteome</keyword>
<dbReference type="STRING" id="1544413.Clow_01735"/>
<sequence length="628" mass="67720">MILLGDYCGAPWDFVGSQKGKDPDGSVCSNTPIVVLGLIYRWGSRMVDTMTKPRDIEGETSATEQLAAMLQGQSAISEGLDEYSENNVELEAEAEDKGVNWPVVSATAAIVLAVVVWGLVGSDSFATFAQNALDFVVTNFGWAFVLFGTVFVAFVAVIALSKFGTIKLGNIDEEPEFSSVSWIAMMFAAGMGIGLMFYGASEPLTFYRQGVPGHAAEDVNSAMSSAMFHWTLHPWAIYAIVGLAIAYSTFRIGRRQLISSAFTPLIGEKRAKGWLGQVIDILAIFATIFGTACSLGVGAIQIGAGLSAAGIVDSPGMWTIIGIVSVLTLAFLLSAISGVGKGIQYLSNANMILAAILAIVVFVFGPTVAVLNLIPGSVGGYLSEFFSMASRTATNSDGEWLSSWTIFYWAWWISWSPFVGMFLARISRGRSIREFCVGVLLIPAGVSTVWFAIFGGTAITMEREGNSIWGDGSAESQLFNLLHNLPGGQIMGIVAVILLGTFFITSADSASTVMGSMSQYGRTDANPFVSATWGLLTALIGLTLLVSGGDDALSNLQNVTIVAAAPFLVIVIALMFALVKDLRNDVIYLDYREQQRFARSLARERRIHREYVQREQQRARRLARRAKR</sequence>
<comment type="caution">
    <text evidence="9">The sequence shown here is derived from an EMBL/GenBank/DDBJ whole genome shotgun (WGS) entry which is preliminary data.</text>
</comment>
<dbReference type="EMBL" id="LKEV01000005">
    <property type="protein sequence ID" value="KQB85993.1"/>
    <property type="molecule type" value="Genomic_DNA"/>
</dbReference>